<evidence type="ECO:0000256" key="1">
    <source>
        <dbReference type="ARBA" id="ARBA00004251"/>
    </source>
</evidence>
<evidence type="ECO:0000256" key="20">
    <source>
        <dbReference type="PROSITE-ProRule" id="PRU10141"/>
    </source>
</evidence>
<dbReference type="InterPro" id="IPR050528">
    <property type="entry name" value="L-type_Lectin-RKs"/>
</dbReference>
<evidence type="ECO:0000256" key="17">
    <source>
        <dbReference type="ARBA" id="ARBA00023180"/>
    </source>
</evidence>
<keyword evidence="15 21" id="KW-0472">Membrane</keyword>
<reference evidence="24" key="2">
    <citation type="submission" date="2021-02" db="EMBL/GenBank/DDBJ databases">
        <authorList>
            <person name="Kimball J.A."/>
            <person name="Haas M.W."/>
            <person name="Macchietto M."/>
            <person name="Kono T."/>
            <person name="Duquette J."/>
            <person name="Shao M."/>
        </authorList>
    </citation>
    <scope>NUCLEOTIDE SEQUENCE</scope>
    <source>
        <tissue evidence="24">Fresh leaf tissue</tissue>
    </source>
</reference>
<proteinExistence type="inferred from homology"/>
<keyword evidence="9 22" id="KW-0732">Signal</keyword>
<keyword evidence="25" id="KW-1185">Reference proteome</keyword>
<dbReference type="InterPro" id="IPR000719">
    <property type="entry name" value="Prot_kinase_dom"/>
</dbReference>
<evidence type="ECO:0000256" key="22">
    <source>
        <dbReference type="SAM" id="SignalP"/>
    </source>
</evidence>
<comment type="similarity">
    <text evidence="2">In the N-terminal section; belongs to the leguminous lectin family.</text>
</comment>
<name>A0A8J5S9N3_ZIZPA</name>
<evidence type="ECO:0000256" key="9">
    <source>
        <dbReference type="ARBA" id="ARBA00022729"/>
    </source>
</evidence>
<comment type="caution">
    <text evidence="24">The sequence shown here is derived from an EMBL/GenBank/DDBJ whole genome shotgun (WGS) entry which is preliminary data.</text>
</comment>
<dbReference type="PROSITE" id="PS50011">
    <property type="entry name" value="PROTEIN_KINASE_DOM"/>
    <property type="match status" value="1"/>
</dbReference>
<evidence type="ECO:0000256" key="6">
    <source>
        <dbReference type="ARBA" id="ARBA00022527"/>
    </source>
</evidence>
<evidence type="ECO:0000256" key="12">
    <source>
        <dbReference type="ARBA" id="ARBA00022777"/>
    </source>
</evidence>
<evidence type="ECO:0000256" key="18">
    <source>
        <dbReference type="ARBA" id="ARBA00048659"/>
    </source>
</evidence>
<reference evidence="24" key="1">
    <citation type="journal article" date="2021" name="bioRxiv">
        <title>Whole Genome Assembly and Annotation of Northern Wild Rice, Zizania palustris L., Supports a Whole Genome Duplication in the Zizania Genus.</title>
        <authorList>
            <person name="Haas M."/>
            <person name="Kono T."/>
            <person name="Macchietto M."/>
            <person name="Millas R."/>
            <person name="McGilp L."/>
            <person name="Shao M."/>
            <person name="Duquette J."/>
            <person name="Hirsch C.N."/>
            <person name="Kimball J."/>
        </authorList>
    </citation>
    <scope>NUCLEOTIDE SEQUENCE</scope>
    <source>
        <tissue evidence="24">Fresh leaf tissue</tissue>
    </source>
</reference>
<evidence type="ECO:0000256" key="13">
    <source>
        <dbReference type="ARBA" id="ARBA00022840"/>
    </source>
</evidence>
<evidence type="ECO:0000256" key="4">
    <source>
        <dbReference type="ARBA" id="ARBA00012513"/>
    </source>
</evidence>
<feature type="chain" id="PRO_5035291733" description="non-specific serine/threonine protein kinase" evidence="22">
    <location>
        <begin position="26"/>
        <end position="691"/>
    </location>
</feature>
<dbReference type="GO" id="GO:0005886">
    <property type="term" value="C:plasma membrane"/>
    <property type="evidence" value="ECO:0007669"/>
    <property type="project" value="UniProtKB-SubCell"/>
</dbReference>
<dbReference type="InterPro" id="IPR008271">
    <property type="entry name" value="Ser/Thr_kinase_AS"/>
</dbReference>
<dbReference type="GO" id="GO:0004674">
    <property type="term" value="F:protein serine/threonine kinase activity"/>
    <property type="evidence" value="ECO:0007669"/>
    <property type="project" value="UniProtKB-KW"/>
</dbReference>
<evidence type="ECO:0000256" key="14">
    <source>
        <dbReference type="ARBA" id="ARBA00022989"/>
    </source>
</evidence>
<evidence type="ECO:0000256" key="8">
    <source>
        <dbReference type="ARBA" id="ARBA00022692"/>
    </source>
</evidence>
<dbReference type="GO" id="GO:0005524">
    <property type="term" value="F:ATP binding"/>
    <property type="evidence" value="ECO:0007669"/>
    <property type="project" value="UniProtKB-UniRule"/>
</dbReference>
<dbReference type="FunFam" id="3.30.200.20:FF:000112">
    <property type="entry name" value="Lectin-domain containing receptor kinase A4.3"/>
    <property type="match status" value="1"/>
</dbReference>
<feature type="binding site" evidence="20">
    <location>
        <position position="386"/>
    </location>
    <ligand>
        <name>ATP</name>
        <dbReference type="ChEBI" id="CHEBI:30616"/>
    </ligand>
</feature>
<accession>A0A8J5S9N3</accession>
<keyword evidence="12" id="KW-0418">Kinase</keyword>
<keyword evidence="7" id="KW-0808">Transferase</keyword>
<protein>
    <recommendedName>
        <fullName evidence="4">non-specific serine/threonine protein kinase</fullName>
        <ecNumber evidence="4">2.7.11.1</ecNumber>
    </recommendedName>
</protein>
<dbReference type="EMBL" id="JAAALK010000287">
    <property type="protein sequence ID" value="KAG8058750.1"/>
    <property type="molecule type" value="Genomic_DNA"/>
</dbReference>
<evidence type="ECO:0000256" key="10">
    <source>
        <dbReference type="ARBA" id="ARBA00022734"/>
    </source>
</evidence>
<dbReference type="InterPro" id="IPR001220">
    <property type="entry name" value="Legume_lectin_dom"/>
</dbReference>
<dbReference type="FunFam" id="2.60.120.200:FF:000051">
    <property type="entry name" value="L-type lectin-domain containing receptor kinase V.9"/>
    <property type="match status" value="1"/>
</dbReference>
<comment type="catalytic activity">
    <reaction evidence="19">
        <text>L-seryl-[protein] + ATP = O-phospho-L-seryl-[protein] + ADP + H(+)</text>
        <dbReference type="Rhea" id="RHEA:17989"/>
        <dbReference type="Rhea" id="RHEA-COMP:9863"/>
        <dbReference type="Rhea" id="RHEA-COMP:11604"/>
        <dbReference type="ChEBI" id="CHEBI:15378"/>
        <dbReference type="ChEBI" id="CHEBI:29999"/>
        <dbReference type="ChEBI" id="CHEBI:30616"/>
        <dbReference type="ChEBI" id="CHEBI:83421"/>
        <dbReference type="ChEBI" id="CHEBI:456216"/>
        <dbReference type="EC" id="2.7.11.1"/>
    </reaction>
    <physiologicalReaction direction="left-to-right" evidence="19">
        <dbReference type="Rhea" id="RHEA:17990"/>
    </physiologicalReaction>
</comment>
<evidence type="ECO:0000313" key="25">
    <source>
        <dbReference type="Proteomes" id="UP000729402"/>
    </source>
</evidence>
<dbReference type="AlphaFoldDB" id="A0A8J5S9N3"/>
<keyword evidence="17" id="KW-0325">Glycoprotein</keyword>
<dbReference type="Pfam" id="PF00069">
    <property type="entry name" value="Pkinase"/>
    <property type="match status" value="1"/>
</dbReference>
<keyword evidence="13 20" id="KW-0067">ATP-binding</keyword>
<comment type="similarity">
    <text evidence="3">In the C-terminal section; belongs to the protein kinase superfamily. Ser/Thr protein kinase family.</text>
</comment>
<evidence type="ECO:0000256" key="5">
    <source>
        <dbReference type="ARBA" id="ARBA00022475"/>
    </source>
</evidence>
<dbReference type="PROSITE" id="PS00107">
    <property type="entry name" value="PROTEIN_KINASE_ATP"/>
    <property type="match status" value="1"/>
</dbReference>
<dbReference type="InterPro" id="IPR017441">
    <property type="entry name" value="Protein_kinase_ATP_BS"/>
</dbReference>
<dbReference type="GO" id="GO:1901001">
    <property type="term" value="P:negative regulation of response to salt stress"/>
    <property type="evidence" value="ECO:0007669"/>
    <property type="project" value="UniProtKB-ARBA"/>
</dbReference>
<evidence type="ECO:0000256" key="16">
    <source>
        <dbReference type="ARBA" id="ARBA00023170"/>
    </source>
</evidence>
<feature type="transmembrane region" description="Helical" evidence="21">
    <location>
        <begin position="301"/>
        <end position="323"/>
    </location>
</feature>
<keyword evidence="6" id="KW-0723">Serine/threonine-protein kinase</keyword>
<evidence type="ECO:0000256" key="3">
    <source>
        <dbReference type="ARBA" id="ARBA00010217"/>
    </source>
</evidence>
<keyword evidence="16" id="KW-0675">Receptor</keyword>
<dbReference type="PROSITE" id="PS00108">
    <property type="entry name" value="PROTEIN_KINASE_ST"/>
    <property type="match status" value="1"/>
</dbReference>
<dbReference type="OrthoDB" id="543442at2759"/>
<keyword evidence="14 21" id="KW-1133">Transmembrane helix</keyword>
<dbReference type="CDD" id="cd06899">
    <property type="entry name" value="lectin_legume_LecRK_Arcelin_ConA"/>
    <property type="match status" value="1"/>
</dbReference>
<dbReference type="Proteomes" id="UP000729402">
    <property type="component" value="Unassembled WGS sequence"/>
</dbReference>
<sequence>MSGTKCMYLCLRLLFLQLAVAGAGADDGQFLYNGFAGANLTLYGMAKITPDGLLKLTNGTVQEKGHAFYPAPVSLRRVGAAPNSSEKAVRSFSSSFVFGILTAATQDLGGHGIVLVIAPNANLSAGLPSNYMGLFNSTGSLGNPSNHMFAVELDTIHNLEFKDMNNNHVGININNLSSKEQEEAGYYDDKSGQFHDLTLISGNAMQVWVDYDGDTTEINVTLAPLGTKRPTRPLLSARHDLSTVITNQSYIGFSSSTGTLSTHHYVLAWSFGVDRAAPAIDMSKLPKMPRKTSSGSQSKTMAIALPIVSVVLVFFIASCVLLVRRRYKYGEFREDWEIEFGPQRIPYKDLIQATERFKNKNLLGVGGFGRVYKGVLPKSHLEVAVKRVSHESRQGMKEFIAEVASIGRLRHRNVVQLLGYCRLRDELLLVYDYMPNGSLDKYLHGHGGGDKPVLSWPRRFLIVKGIASGLLYLHEEWEQVVVHRDIKASNVLLDGEMNARLGDFGLAKLYDHGTELQTTIVAGTLGYLAPETARTGKASPLTDVFAFGAFLLEVTTGRRTMEHDTQGNSHMLVDRVFEHWRTNSLVNAVDPRLGGEYNSDEACMTLKLGLLCSHPLPSMRPSMRQVTQYLDGHLPLPELMPSLHHTSFSMLSMSSATTQGQEGLDSYVVVSKASLSSMGSIGELSNLSSGR</sequence>
<keyword evidence="8 21" id="KW-0812">Transmembrane</keyword>
<evidence type="ECO:0000259" key="23">
    <source>
        <dbReference type="PROSITE" id="PS50011"/>
    </source>
</evidence>
<organism evidence="24 25">
    <name type="scientific">Zizania palustris</name>
    <name type="common">Northern wild rice</name>
    <dbReference type="NCBI Taxonomy" id="103762"/>
    <lineage>
        <taxon>Eukaryota</taxon>
        <taxon>Viridiplantae</taxon>
        <taxon>Streptophyta</taxon>
        <taxon>Embryophyta</taxon>
        <taxon>Tracheophyta</taxon>
        <taxon>Spermatophyta</taxon>
        <taxon>Magnoliopsida</taxon>
        <taxon>Liliopsida</taxon>
        <taxon>Poales</taxon>
        <taxon>Poaceae</taxon>
        <taxon>BOP clade</taxon>
        <taxon>Oryzoideae</taxon>
        <taxon>Oryzeae</taxon>
        <taxon>Zizaniinae</taxon>
        <taxon>Zizania</taxon>
    </lineage>
</organism>
<dbReference type="GO" id="GO:0030246">
    <property type="term" value="F:carbohydrate binding"/>
    <property type="evidence" value="ECO:0007669"/>
    <property type="project" value="UniProtKB-KW"/>
</dbReference>
<evidence type="ECO:0000256" key="15">
    <source>
        <dbReference type="ARBA" id="ARBA00023136"/>
    </source>
</evidence>
<dbReference type="Pfam" id="PF00139">
    <property type="entry name" value="Lectin_legB"/>
    <property type="match status" value="1"/>
</dbReference>
<evidence type="ECO:0000256" key="7">
    <source>
        <dbReference type="ARBA" id="ARBA00022679"/>
    </source>
</evidence>
<evidence type="ECO:0000256" key="19">
    <source>
        <dbReference type="ARBA" id="ARBA00048977"/>
    </source>
</evidence>
<evidence type="ECO:0000256" key="11">
    <source>
        <dbReference type="ARBA" id="ARBA00022741"/>
    </source>
</evidence>
<dbReference type="CDD" id="cd14066">
    <property type="entry name" value="STKc_IRAK"/>
    <property type="match status" value="1"/>
</dbReference>
<feature type="signal peptide" evidence="22">
    <location>
        <begin position="1"/>
        <end position="25"/>
    </location>
</feature>
<comment type="catalytic activity">
    <reaction evidence="18">
        <text>L-threonyl-[protein] + ATP = O-phospho-L-threonyl-[protein] + ADP + H(+)</text>
        <dbReference type="Rhea" id="RHEA:46608"/>
        <dbReference type="Rhea" id="RHEA-COMP:11060"/>
        <dbReference type="Rhea" id="RHEA-COMP:11605"/>
        <dbReference type="ChEBI" id="CHEBI:15378"/>
        <dbReference type="ChEBI" id="CHEBI:30013"/>
        <dbReference type="ChEBI" id="CHEBI:30616"/>
        <dbReference type="ChEBI" id="CHEBI:61977"/>
        <dbReference type="ChEBI" id="CHEBI:456216"/>
        <dbReference type="EC" id="2.7.11.1"/>
    </reaction>
    <physiologicalReaction direction="left-to-right" evidence="18">
        <dbReference type="Rhea" id="RHEA:46609"/>
    </physiologicalReaction>
</comment>
<evidence type="ECO:0000256" key="21">
    <source>
        <dbReference type="SAM" id="Phobius"/>
    </source>
</evidence>
<gene>
    <name evidence="24" type="ORF">GUJ93_ZPchr0002g24847</name>
</gene>
<comment type="subcellular location">
    <subcellularLocation>
        <location evidence="1">Cell membrane</location>
        <topology evidence="1">Single-pass type I membrane protein</topology>
    </subcellularLocation>
</comment>
<evidence type="ECO:0000256" key="2">
    <source>
        <dbReference type="ARBA" id="ARBA00008536"/>
    </source>
</evidence>
<feature type="domain" description="Protein kinase" evidence="23">
    <location>
        <begin position="357"/>
        <end position="636"/>
    </location>
</feature>
<dbReference type="EC" id="2.7.11.1" evidence="4"/>
<keyword evidence="11 20" id="KW-0547">Nucleotide-binding</keyword>
<evidence type="ECO:0000313" key="24">
    <source>
        <dbReference type="EMBL" id="KAG8058750.1"/>
    </source>
</evidence>
<dbReference type="FunFam" id="1.10.510.10:FF:000517">
    <property type="entry name" value="Putative receptor kinase Lecrk"/>
    <property type="match status" value="1"/>
</dbReference>
<dbReference type="PANTHER" id="PTHR27007">
    <property type="match status" value="1"/>
</dbReference>
<keyword evidence="10" id="KW-0430">Lectin</keyword>
<keyword evidence="5" id="KW-1003">Cell membrane</keyword>
<dbReference type="SMART" id="SM00220">
    <property type="entry name" value="S_TKc"/>
    <property type="match status" value="1"/>
</dbReference>